<dbReference type="InterPro" id="IPR045055">
    <property type="entry name" value="DNA2/NAM7-like"/>
</dbReference>
<dbReference type="InterPro" id="IPR027417">
    <property type="entry name" value="P-loop_NTPase"/>
</dbReference>
<evidence type="ECO:0008006" key="5">
    <source>
        <dbReference type="Google" id="ProtNLM"/>
    </source>
</evidence>
<dbReference type="Pfam" id="PF13086">
    <property type="entry name" value="AAA_11"/>
    <property type="match status" value="1"/>
</dbReference>
<dbReference type="Pfam" id="PF13087">
    <property type="entry name" value="AAA_12"/>
    <property type="match status" value="1"/>
</dbReference>
<dbReference type="RefSeq" id="WP_136531655.1">
    <property type="nucleotide sequence ID" value="NZ_STGX01000018.1"/>
</dbReference>
<evidence type="ECO:0000259" key="2">
    <source>
        <dbReference type="Pfam" id="PF13087"/>
    </source>
</evidence>
<sequence length="1108" mass="122757">MHANELGFASLELLQLRLRQPPPTWFSTNTAEVVLRHSPLPGDRRLRVHSQDLTHSVDAEVDAADVRLLRRVLDAKENAVSWPAEVEGTTAFVHTHLFEGAAMPDEPVPIGVGDTVIDRICDIEGVPKLSFREARDWLTKTFTLPATGGSDRIRFVLSSSPSEYGTTVHRGFSLLGQRWAADVAWRDDRYQVVRLLEVSHRRNAKPKLGHARLRFVDASTQAESSESLRAALTGLLEDGRSYIQLWHAYDQLEREVRIAEAEELGLARYDTWKPNADGSWSFSLVRGSESERFMRSLRRMETESIEIEAAEDGPPELAGGGSAGRTVRGTVCRPWPSGWTVNLAPPKRSDHRRGDPPLSGVLFLALTGSRISQERRATARERIWSGTAEMPYLARLIEGLDLPPTTPRSLSPYARVLKRVIRESFGGGTPTESQEEALKIALRTPDIVVVQGPPGTGKTQFITALLRCLDAVGESARGFNRTLVTSFQHDAVDNVVRKARNKGLPPARIDSDEKKVRQSARLLRDDIAGRVAQQTEMLPEVERLRQLSELQSLVESYDQAPTTPGDLEELLDRAQRLAGGALDAQLKQRLTKVRTQAAVRNKSAATLLAARHRAAVRAARSLRTSLGAFADDGPDRALHALPELEEAGQLDEDEHTLLLTASERIAPADPRFLEALAALQLRILRRLGTDDTSVPAVPARDPDAQALLHDILEATQNAVQSGAEGISGVLATYLDDLSSDLALIQGTLQSYNSVLASTVQQADSRAMHLVVEAPVPVFGSVVVDEAARANPLDLMIPLSCAKDRIILVGDHKQLPHVLEQKLERELERTGKVADTALLRTSLFQRWFDMFQGKAAQERRITLDEQFRMHPTLGAFVSRVFYEPESTLRSHDSTRALTHGFDAYRGKVAGWIDVPNDGSETKHKHSFMRPREARRVVQELKALAEEDVERKMSFGIISFYKSQVAEIQKALLAAQLLVPHDDEDEIRPVPSMQWTDEKRPRPRLKVGTIDAFQGMEFDVVLLSVTRSGIPDDAIDDPLGKRRYGHLTSDQRMCVAMSRQRRLLIAIGDAEMASRASAPVDPADRGRSLVEGLVAFRELCEGPDGTGIRH</sequence>
<proteinExistence type="predicted"/>
<dbReference type="InterPro" id="IPR041677">
    <property type="entry name" value="DNA2/NAM7_AAA_11"/>
</dbReference>
<dbReference type="InterPro" id="IPR041679">
    <property type="entry name" value="DNA2/NAM7-like_C"/>
</dbReference>
<protein>
    <recommendedName>
        <fullName evidence="5">AAA+ ATPase domain-containing protein</fullName>
    </recommendedName>
</protein>
<dbReference type="PANTHER" id="PTHR10887">
    <property type="entry name" value="DNA2/NAM7 HELICASE FAMILY"/>
    <property type="match status" value="1"/>
</dbReference>
<dbReference type="GO" id="GO:0004386">
    <property type="term" value="F:helicase activity"/>
    <property type="evidence" value="ECO:0007669"/>
    <property type="project" value="InterPro"/>
</dbReference>
<name>A0A4V4HN33_9ACTN</name>
<comment type="caution">
    <text evidence="3">The sequence shown here is derived from an EMBL/GenBank/DDBJ whole genome shotgun (WGS) entry which is preliminary data.</text>
</comment>
<accession>A0A4V4HN33</accession>
<keyword evidence="4" id="KW-1185">Reference proteome</keyword>
<dbReference type="EMBL" id="STGX01000018">
    <property type="protein sequence ID" value="THV24496.1"/>
    <property type="molecule type" value="Genomic_DNA"/>
</dbReference>
<dbReference type="CDD" id="cd18808">
    <property type="entry name" value="SF1_C_Upf1"/>
    <property type="match status" value="1"/>
</dbReference>
<dbReference type="PANTHER" id="PTHR10887:SF495">
    <property type="entry name" value="HELICASE SENATAXIN ISOFORM X1-RELATED"/>
    <property type="match status" value="1"/>
</dbReference>
<feature type="domain" description="DNA2/NAM7 helicase-like C-terminal" evidence="2">
    <location>
        <begin position="839"/>
        <end position="1068"/>
    </location>
</feature>
<dbReference type="AlphaFoldDB" id="A0A4V4HN33"/>
<dbReference type="SUPFAM" id="SSF52540">
    <property type="entry name" value="P-loop containing nucleoside triphosphate hydrolases"/>
    <property type="match status" value="1"/>
</dbReference>
<organism evidence="3 4">
    <name type="scientific">Glycomyces paridis</name>
    <dbReference type="NCBI Taxonomy" id="2126555"/>
    <lineage>
        <taxon>Bacteria</taxon>
        <taxon>Bacillati</taxon>
        <taxon>Actinomycetota</taxon>
        <taxon>Actinomycetes</taxon>
        <taxon>Glycomycetales</taxon>
        <taxon>Glycomycetaceae</taxon>
        <taxon>Glycomyces</taxon>
    </lineage>
</organism>
<evidence type="ECO:0000313" key="4">
    <source>
        <dbReference type="Proteomes" id="UP000305792"/>
    </source>
</evidence>
<dbReference type="InterPro" id="IPR047187">
    <property type="entry name" value="SF1_C_Upf1"/>
</dbReference>
<reference evidence="3 4" key="1">
    <citation type="journal article" date="2018" name="Int. J. Syst. Evol. Microbiol.">
        <title>Glycomyces paridis sp. nov., isolated from the medicinal plant Paris polyphylla.</title>
        <authorList>
            <person name="Fang X.M."/>
            <person name="Bai J.L."/>
            <person name="Su J."/>
            <person name="Zhao L.L."/>
            <person name="Liu H.Y."/>
            <person name="Ma B.P."/>
            <person name="Zhang Y.Q."/>
            <person name="Yu L.Y."/>
        </authorList>
    </citation>
    <scope>NUCLEOTIDE SEQUENCE [LARGE SCALE GENOMIC DNA]</scope>
    <source>
        <strain evidence="3 4">CPCC 204357</strain>
    </source>
</reference>
<gene>
    <name evidence="3" type="ORF">E9998_21005</name>
</gene>
<feature type="domain" description="DNA2/NAM7 helicase helicase" evidence="1">
    <location>
        <begin position="432"/>
        <end position="817"/>
    </location>
</feature>
<evidence type="ECO:0000259" key="1">
    <source>
        <dbReference type="Pfam" id="PF13086"/>
    </source>
</evidence>
<evidence type="ECO:0000313" key="3">
    <source>
        <dbReference type="EMBL" id="THV24496.1"/>
    </source>
</evidence>
<dbReference type="OrthoDB" id="9757917at2"/>
<dbReference type="Proteomes" id="UP000305792">
    <property type="component" value="Unassembled WGS sequence"/>
</dbReference>
<dbReference type="Gene3D" id="3.40.50.300">
    <property type="entry name" value="P-loop containing nucleotide triphosphate hydrolases"/>
    <property type="match status" value="2"/>
</dbReference>